<protein>
    <submittedName>
        <fullName evidence="1">Uncharacterized protein</fullName>
    </submittedName>
</protein>
<gene>
    <name evidence="1" type="ORF">GKC30_11680</name>
</gene>
<organism evidence="1 2">
    <name type="scientific">Pseudodesulfovibrio alkaliphilus</name>
    <dbReference type="NCBI Taxonomy" id="2661613"/>
    <lineage>
        <taxon>Bacteria</taxon>
        <taxon>Pseudomonadati</taxon>
        <taxon>Thermodesulfobacteriota</taxon>
        <taxon>Desulfovibrionia</taxon>
        <taxon>Desulfovibrionales</taxon>
        <taxon>Desulfovibrionaceae</taxon>
    </lineage>
</organism>
<evidence type="ECO:0000313" key="1">
    <source>
        <dbReference type="EMBL" id="MUM78295.1"/>
    </source>
</evidence>
<dbReference type="RefSeq" id="WP_155934908.1">
    <property type="nucleotide sequence ID" value="NZ_WODC01000007.1"/>
</dbReference>
<dbReference type="AlphaFoldDB" id="A0A7K1KQB6"/>
<keyword evidence="2" id="KW-1185">Reference proteome</keyword>
<reference evidence="1 2" key="1">
    <citation type="submission" date="2019-11" db="EMBL/GenBank/DDBJ databases">
        <title>Pseudodesulfovibrio alkaliphilus, sp. nov., an alkaliphilic sulfate-reducing bacteria from mud volcano of Taman peninsula, Russia.</title>
        <authorList>
            <person name="Frolova A."/>
            <person name="Merkel A.Y."/>
            <person name="Slobodkin A.I."/>
        </authorList>
    </citation>
    <scope>NUCLEOTIDE SEQUENCE [LARGE SCALE GENOMIC DNA]</scope>
    <source>
        <strain evidence="1 2">F-1</strain>
    </source>
</reference>
<name>A0A7K1KQB6_9BACT</name>
<comment type="caution">
    <text evidence="1">The sequence shown here is derived from an EMBL/GenBank/DDBJ whole genome shotgun (WGS) entry which is preliminary data.</text>
</comment>
<dbReference type="Proteomes" id="UP000461162">
    <property type="component" value="Unassembled WGS sequence"/>
</dbReference>
<proteinExistence type="predicted"/>
<evidence type="ECO:0000313" key="2">
    <source>
        <dbReference type="Proteomes" id="UP000461162"/>
    </source>
</evidence>
<sequence length="185" mass="21142">MNEYYEIINETGDGSNKYTADILLKQKLSKDKISKICESLHKLKGKKCIFSHFSFYLPSQHPTTDDAWAVGIFNPHLQVELGLTITNEALLKKQINLAADDLGSWIDEIQEGATYTLKKEDSKFILAVNPSHSKGYRFCIVQDTKCKQLFENQFSEFGEMYFIDSEGNLQLYDQDGLIRTLKKIG</sequence>
<accession>A0A7K1KQB6</accession>
<dbReference type="EMBL" id="WODC01000007">
    <property type="protein sequence ID" value="MUM78295.1"/>
    <property type="molecule type" value="Genomic_DNA"/>
</dbReference>